<evidence type="ECO:0000313" key="2">
    <source>
        <dbReference type="EMBL" id="CAA3019308.1"/>
    </source>
</evidence>
<name>A0A8S0UK94_OLEEU</name>
<feature type="domain" description="VAN3-binding protein-like auxin canalisation" evidence="1">
    <location>
        <begin position="6"/>
        <end position="68"/>
    </location>
</feature>
<gene>
    <name evidence="2" type="ORF">OLEA9_D001484</name>
</gene>
<dbReference type="OrthoDB" id="1926216at2759"/>
<dbReference type="AlphaFoldDB" id="A0A8S0UK94"/>
<dbReference type="InterPro" id="IPR008546">
    <property type="entry name" value="VAN3-bd-like_auxin_canal"/>
</dbReference>
<keyword evidence="3" id="KW-1185">Reference proteome</keyword>
<evidence type="ECO:0000259" key="1">
    <source>
        <dbReference type="Pfam" id="PF05703"/>
    </source>
</evidence>
<dbReference type="PANTHER" id="PTHR31351:SF2">
    <property type="entry name" value="PHOSPHOINOSITIDE BINDING PROTEIN"/>
    <property type="match status" value="1"/>
</dbReference>
<proteinExistence type="predicted"/>
<sequence length="166" mass="18219">MTFPEKAAAQNKKPTGIASAAVLVASHCIEVAEDMGADHEQILSVVNSAINARTDGDIMILTVGTSTGVNLIVVINSIDLNLKVNQFSVWNDPKIQPTFLHDKTPYIFALDGITSTYFPQYQIFLNESTNLPLPHKAEIGLISLLTDFSLKKQYKCFIKMTFSPST</sequence>
<dbReference type="Gramene" id="OE9D001484T1">
    <property type="protein sequence ID" value="OE9D001484C1"/>
    <property type="gene ID" value="OE9D001484"/>
</dbReference>
<organism evidence="2 3">
    <name type="scientific">Olea europaea subsp. europaea</name>
    <dbReference type="NCBI Taxonomy" id="158383"/>
    <lineage>
        <taxon>Eukaryota</taxon>
        <taxon>Viridiplantae</taxon>
        <taxon>Streptophyta</taxon>
        <taxon>Embryophyta</taxon>
        <taxon>Tracheophyta</taxon>
        <taxon>Spermatophyta</taxon>
        <taxon>Magnoliopsida</taxon>
        <taxon>eudicotyledons</taxon>
        <taxon>Gunneridae</taxon>
        <taxon>Pentapetalae</taxon>
        <taxon>asterids</taxon>
        <taxon>lamiids</taxon>
        <taxon>Lamiales</taxon>
        <taxon>Oleaceae</taxon>
        <taxon>Oleeae</taxon>
        <taxon>Olea</taxon>
    </lineage>
</organism>
<dbReference type="PANTHER" id="PTHR31351">
    <property type="entry name" value="EXPRESSED PROTEIN"/>
    <property type="match status" value="1"/>
</dbReference>
<evidence type="ECO:0000313" key="3">
    <source>
        <dbReference type="Proteomes" id="UP000594638"/>
    </source>
</evidence>
<accession>A0A8S0UK94</accession>
<dbReference type="InterPro" id="IPR040269">
    <property type="entry name" value="VAB"/>
</dbReference>
<dbReference type="Pfam" id="PF05703">
    <property type="entry name" value="Auxin_canalis"/>
    <property type="match status" value="1"/>
</dbReference>
<reference evidence="2 3" key="1">
    <citation type="submission" date="2019-12" db="EMBL/GenBank/DDBJ databases">
        <authorList>
            <person name="Alioto T."/>
            <person name="Alioto T."/>
            <person name="Gomez Garrido J."/>
        </authorList>
    </citation>
    <scope>NUCLEOTIDE SEQUENCE [LARGE SCALE GENOMIC DNA]</scope>
</reference>
<dbReference type="Proteomes" id="UP000594638">
    <property type="component" value="Unassembled WGS sequence"/>
</dbReference>
<dbReference type="EMBL" id="CACTIH010008167">
    <property type="protein sequence ID" value="CAA3019308.1"/>
    <property type="molecule type" value="Genomic_DNA"/>
</dbReference>
<feature type="non-terminal residue" evidence="2">
    <location>
        <position position="166"/>
    </location>
</feature>
<protein>
    <submittedName>
        <fullName evidence="2">VAN3-binding -like</fullName>
    </submittedName>
</protein>
<comment type="caution">
    <text evidence="2">The sequence shown here is derived from an EMBL/GenBank/DDBJ whole genome shotgun (WGS) entry which is preliminary data.</text>
</comment>